<gene>
    <name evidence="1" type="ORF">H6A34_00690</name>
</gene>
<comment type="caution">
    <text evidence="1">The sequence shown here is derived from an EMBL/GenBank/DDBJ whole genome shotgun (WGS) entry which is preliminary data.</text>
</comment>
<proteinExistence type="predicted"/>
<evidence type="ECO:0000313" key="2">
    <source>
        <dbReference type="Proteomes" id="UP000706891"/>
    </source>
</evidence>
<name>A0A938WQS7_9BACT</name>
<dbReference type="Proteomes" id="UP000706891">
    <property type="component" value="Unassembled WGS sequence"/>
</dbReference>
<accession>A0A938WQS7</accession>
<protein>
    <submittedName>
        <fullName evidence="1">Uncharacterized protein</fullName>
    </submittedName>
</protein>
<sequence>MKNKKSSKGQAYLAMEQRRNAMYAMLSKLNSSRVVPGESVETDYNDCNNDNNYGYCERHDTSWNDCYHDHEYDHDDDREDYDY</sequence>
<organism evidence="1 2">
    <name type="scientific">Marseilla massiliensis</name>
    <dbReference type="NCBI Taxonomy" id="1841864"/>
    <lineage>
        <taxon>Bacteria</taxon>
        <taxon>Pseudomonadati</taxon>
        <taxon>Bacteroidota</taxon>
        <taxon>Bacteroidia</taxon>
        <taxon>Bacteroidales</taxon>
        <taxon>Prevotellaceae</taxon>
        <taxon>Marseilla</taxon>
    </lineage>
</organism>
<dbReference type="AlphaFoldDB" id="A0A938WQS7"/>
<evidence type="ECO:0000313" key="1">
    <source>
        <dbReference type="EMBL" id="MBM6672410.1"/>
    </source>
</evidence>
<reference evidence="1" key="2">
    <citation type="journal article" date="2021" name="Sci. Rep.">
        <title>The distribution of antibiotic resistance genes in chicken gut microbiota commensals.</title>
        <authorList>
            <person name="Juricova H."/>
            <person name="Matiasovicova J."/>
            <person name="Kubasova T."/>
            <person name="Cejkova D."/>
            <person name="Rychlik I."/>
        </authorList>
    </citation>
    <scope>NUCLEOTIDE SEQUENCE</scope>
    <source>
        <strain evidence="1">An824</strain>
    </source>
</reference>
<keyword evidence="2" id="KW-1185">Reference proteome</keyword>
<dbReference type="RefSeq" id="WP_205102823.1">
    <property type="nucleotide sequence ID" value="NZ_JACJJG010000001.1"/>
</dbReference>
<reference evidence="1" key="1">
    <citation type="submission" date="2020-08" db="EMBL/GenBank/DDBJ databases">
        <authorList>
            <person name="Cejkova D."/>
            <person name="Kubasova T."/>
            <person name="Jahodarova E."/>
            <person name="Rychlik I."/>
        </authorList>
    </citation>
    <scope>NUCLEOTIDE SEQUENCE</scope>
    <source>
        <strain evidence="1">An824</strain>
    </source>
</reference>
<dbReference type="EMBL" id="JACJJG010000001">
    <property type="protein sequence ID" value="MBM6672410.1"/>
    <property type="molecule type" value="Genomic_DNA"/>
</dbReference>